<organism evidence="1 2">
    <name type="scientific">Nesidiocoris tenuis</name>
    <dbReference type="NCBI Taxonomy" id="355587"/>
    <lineage>
        <taxon>Eukaryota</taxon>
        <taxon>Metazoa</taxon>
        <taxon>Ecdysozoa</taxon>
        <taxon>Arthropoda</taxon>
        <taxon>Hexapoda</taxon>
        <taxon>Insecta</taxon>
        <taxon>Pterygota</taxon>
        <taxon>Neoptera</taxon>
        <taxon>Paraneoptera</taxon>
        <taxon>Hemiptera</taxon>
        <taxon>Heteroptera</taxon>
        <taxon>Panheteroptera</taxon>
        <taxon>Cimicomorpha</taxon>
        <taxon>Miridae</taxon>
        <taxon>Dicyphina</taxon>
        <taxon>Nesidiocoris</taxon>
    </lineage>
</organism>
<sequence>MLTSTILTCIELEVVHLRKCTTKRDSKSHKRTARSAEALATGFHLPPPAERDFKNLCACQQNKLNAGQVSLSLDKPSLWLIQNSWVRLLGKMNFI</sequence>
<evidence type="ECO:0000313" key="2">
    <source>
        <dbReference type="Proteomes" id="UP001307889"/>
    </source>
</evidence>
<accession>A0ABN7B058</accession>
<name>A0ABN7B058_9HEMI</name>
<keyword evidence="2" id="KW-1185">Reference proteome</keyword>
<protein>
    <submittedName>
        <fullName evidence="1">Uncharacterized protein</fullName>
    </submittedName>
</protein>
<dbReference type="Proteomes" id="UP001307889">
    <property type="component" value="Chromosome 8"/>
</dbReference>
<dbReference type="EMBL" id="AP028916">
    <property type="protein sequence ID" value="BES97805.1"/>
    <property type="molecule type" value="Genomic_DNA"/>
</dbReference>
<gene>
    <name evidence="1" type="ORF">NTJ_10619</name>
</gene>
<proteinExistence type="predicted"/>
<reference evidence="1 2" key="1">
    <citation type="submission" date="2023-09" db="EMBL/GenBank/DDBJ databases">
        <title>Nesidiocoris tenuis whole genome shotgun sequence.</title>
        <authorList>
            <person name="Shibata T."/>
            <person name="Shimoda M."/>
            <person name="Kobayashi T."/>
            <person name="Uehara T."/>
        </authorList>
    </citation>
    <scope>NUCLEOTIDE SEQUENCE [LARGE SCALE GENOMIC DNA]</scope>
    <source>
        <strain evidence="1 2">Japan</strain>
    </source>
</reference>
<evidence type="ECO:0000313" key="1">
    <source>
        <dbReference type="EMBL" id="BES97805.1"/>
    </source>
</evidence>